<dbReference type="AlphaFoldDB" id="A0A7U2NE14"/>
<dbReference type="EMBL" id="CP059075">
    <property type="protein sequence ID" value="QRE02877.1"/>
    <property type="molecule type" value="Genomic_DNA"/>
</dbReference>
<evidence type="ECO:0000256" key="2">
    <source>
        <dbReference type="ARBA" id="ARBA00022692"/>
    </source>
</evidence>
<evidence type="ECO:0000259" key="6">
    <source>
        <dbReference type="Pfam" id="PF04893"/>
    </source>
</evidence>
<proteinExistence type="predicted"/>
<dbReference type="Pfam" id="PF04893">
    <property type="entry name" value="Yip1"/>
    <property type="match status" value="1"/>
</dbReference>
<sequence>MKILFLNPFKKYSDTILLLFGITFTVLGSLLAYNFNAKFDGVIDLQFDSQVNFFESATYQFLAILILTASLYWVGKYINKKTRLVDVLITVLISRIPLYFCTLFNINNKSYSIGNKILELAVSKKINTLNTNDIGFILFQSIILIIALIWFISLLYNGFKIATNSKETKHTLLFILAIIIAEITSKIIIYKLL</sequence>
<protein>
    <submittedName>
        <fullName evidence="7">YIP1 family protein</fullName>
    </submittedName>
</protein>
<name>A0A7U2NE14_FLAPS</name>
<keyword evidence="4 5" id="KW-0472">Membrane</keyword>
<evidence type="ECO:0000256" key="4">
    <source>
        <dbReference type="ARBA" id="ARBA00023136"/>
    </source>
</evidence>
<feature type="transmembrane region" description="Helical" evidence="5">
    <location>
        <begin position="171"/>
        <end position="190"/>
    </location>
</feature>
<keyword evidence="2 5" id="KW-0812">Transmembrane</keyword>
<dbReference type="Proteomes" id="UP000596329">
    <property type="component" value="Chromosome"/>
</dbReference>
<feature type="transmembrane region" description="Helical" evidence="5">
    <location>
        <begin position="56"/>
        <end position="75"/>
    </location>
</feature>
<comment type="subcellular location">
    <subcellularLocation>
        <location evidence="1">Membrane</location>
        <topology evidence="1">Multi-pass membrane protein</topology>
    </subcellularLocation>
</comment>
<evidence type="ECO:0000256" key="5">
    <source>
        <dbReference type="SAM" id="Phobius"/>
    </source>
</evidence>
<reference evidence="7 8" key="1">
    <citation type="submission" date="2020-07" db="EMBL/GenBank/DDBJ databases">
        <title>Genomic characterization of Flavobacterium psychrophilum strains.</title>
        <authorList>
            <person name="Castillo D."/>
            <person name="Jorgensen J."/>
            <person name="Middelboe M."/>
        </authorList>
    </citation>
    <scope>NUCLEOTIDE SEQUENCE [LARGE SCALE GENOMIC DNA]</scope>
    <source>
        <strain evidence="7 8">FPS-R7</strain>
    </source>
</reference>
<evidence type="ECO:0000313" key="7">
    <source>
        <dbReference type="EMBL" id="QRE02877.1"/>
    </source>
</evidence>
<feature type="transmembrane region" description="Helical" evidence="5">
    <location>
        <begin position="134"/>
        <end position="159"/>
    </location>
</feature>
<dbReference type="InterPro" id="IPR006977">
    <property type="entry name" value="Yip1_dom"/>
</dbReference>
<organism evidence="7 8">
    <name type="scientific">Flavobacterium psychrophilum</name>
    <dbReference type="NCBI Taxonomy" id="96345"/>
    <lineage>
        <taxon>Bacteria</taxon>
        <taxon>Pseudomonadati</taxon>
        <taxon>Bacteroidota</taxon>
        <taxon>Flavobacteriia</taxon>
        <taxon>Flavobacteriales</taxon>
        <taxon>Flavobacteriaceae</taxon>
        <taxon>Flavobacterium</taxon>
    </lineage>
</organism>
<evidence type="ECO:0000313" key="8">
    <source>
        <dbReference type="Proteomes" id="UP000596329"/>
    </source>
</evidence>
<accession>A0A7U2NE14</accession>
<evidence type="ECO:0000256" key="1">
    <source>
        <dbReference type="ARBA" id="ARBA00004141"/>
    </source>
</evidence>
<feature type="transmembrane region" description="Helical" evidence="5">
    <location>
        <begin position="87"/>
        <end position="106"/>
    </location>
</feature>
<feature type="domain" description="Yip1" evidence="6">
    <location>
        <begin position="20"/>
        <end position="180"/>
    </location>
</feature>
<dbReference type="RefSeq" id="WP_094138522.1">
    <property type="nucleotide sequence ID" value="NZ_CP059075.1"/>
</dbReference>
<gene>
    <name evidence="7" type="ORF">H0H26_08115</name>
</gene>
<evidence type="ECO:0000256" key="3">
    <source>
        <dbReference type="ARBA" id="ARBA00022989"/>
    </source>
</evidence>
<keyword evidence="3 5" id="KW-1133">Transmembrane helix</keyword>
<dbReference type="GO" id="GO:0016020">
    <property type="term" value="C:membrane"/>
    <property type="evidence" value="ECO:0007669"/>
    <property type="project" value="UniProtKB-SubCell"/>
</dbReference>